<gene>
    <name evidence="3" type="ORF">A3I30_00190</name>
</gene>
<dbReference type="InterPro" id="IPR032385">
    <property type="entry name" value="T-box_assoc"/>
</dbReference>
<accession>A0A1F5CB05</accession>
<dbReference type="Pfam" id="PF16176">
    <property type="entry name" value="T-box_assoc"/>
    <property type="match status" value="1"/>
</dbReference>
<evidence type="ECO:0000259" key="2">
    <source>
        <dbReference type="Pfam" id="PF16176"/>
    </source>
</evidence>
<keyword evidence="1" id="KW-0472">Membrane</keyword>
<evidence type="ECO:0000313" key="4">
    <source>
        <dbReference type="Proteomes" id="UP000177197"/>
    </source>
</evidence>
<protein>
    <recommendedName>
        <fullName evidence="2">T-box transcription factor-associated domain-containing protein</fullName>
    </recommendedName>
</protein>
<keyword evidence="1" id="KW-1133">Transmembrane helix</keyword>
<feature type="domain" description="T-box transcription factor-associated" evidence="2">
    <location>
        <begin position="82"/>
        <end position="166"/>
    </location>
</feature>
<keyword evidence="1" id="KW-0812">Transmembrane</keyword>
<reference evidence="3 4" key="1">
    <citation type="journal article" date="2016" name="Nat. Commun.">
        <title>Thousands of microbial genomes shed light on interconnected biogeochemical processes in an aquifer system.</title>
        <authorList>
            <person name="Anantharaman K."/>
            <person name="Brown C.T."/>
            <person name="Hug L.A."/>
            <person name="Sharon I."/>
            <person name="Castelle C.J."/>
            <person name="Probst A.J."/>
            <person name="Thomas B.C."/>
            <person name="Singh A."/>
            <person name="Wilkins M.J."/>
            <person name="Karaoz U."/>
            <person name="Brodie E.L."/>
            <person name="Williams K.H."/>
            <person name="Hubbard S.S."/>
            <person name="Banfield J.F."/>
        </authorList>
    </citation>
    <scope>NUCLEOTIDE SEQUENCE [LARGE SCALE GENOMIC DNA]</scope>
</reference>
<dbReference type="EMBL" id="MEYV01000014">
    <property type="protein sequence ID" value="OGD40017.1"/>
    <property type="molecule type" value="Genomic_DNA"/>
</dbReference>
<name>A0A1F5CB05_9BACT</name>
<organism evidence="3 4">
    <name type="scientific">Candidatus Azambacteria bacterium RIFCSPLOWO2_02_FULL_44_14</name>
    <dbReference type="NCBI Taxonomy" id="1797306"/>
    <lineage>
        <taxon>Bacteria</taxon>
        <taxon>Candidatus Azamiibacteriota</taxon>
    </lineage>
</organism>
<comment type="caution">
    <text evidence="3">The sequence shown here is derived from an EMBL/GenBank/DDBJ whole genome shotgun (WGS) entry which is preliminary data.</text>
</comment>
<proteinExistence type="predicted"/>
<evidence type="ECO:0000313" key="3">
    <source>
        <dbReference type="EMBL" id="OGD40017.1"/>
    </source>
</evidence>
<sequence length="171" mass="18388">MRQIINNGQQAANPGFSLLETVIAMGIIMVGLASALVLMSSSTAAVATVRERLVAANLVQEGFEIVRNVRDNNWLQGLPFNNNLADGTNYDGEYSGATLINYGVSLPPALLFNAATGFYSHTGGGTATPYTRKITISNASPVEIKVEVSVTWTNRNKVLTVAAEDHLFNWK</sequence>
<evidence type="ECO:0000256" key="1">
    <source>
        <dbReference type="SAM" id="Phobius"/>
    </source>
</evidence>
<dbReference type="AlphaFoldDB" id="A0A1F5CB05"/>
<dbReference type="Proteomes" id="UP000177197">
    <property type="component" value="Unassembled WGS sequence"/>
</dbReference>
<feature type="transmembrane region" description="Helical" evidence="1">
    <location>
        <begin position="22"/>
        <end position="47"/>
    </location>
</feature>